<gene>
    <name evidence="1" type="ORF">J5X90_22060</name>
</gene>
<dbReference type="Proteomes" id="UP000665025">
    <property type="component" value="Chromosome 2"/>
</dbReference>
<keyword evidence="2" id="KW-1185">Reference proteome</keyword>
<evidence type="ECO:0000313" key="1">
    <source>
        <dbReference type="EMBL" id="QTL37532.1"/>
    </source>
</evidence>
<dbReference type="EMBL" id="CP072426">
    <property type="protein sequence ID" value="QTL37532.1"/>
    <property type="molecule type" value="Genomic_DNA"/>
</dbReference>
<proteinExistence type="predicted"/>
<organism evidence="1 2">
    <name type="scientific">Pseudoalteromonas viridis</name>
    <dbReference type="NCBI Taxonomy" id="339617"/>
    <lineage>
        <taxon>Bacteria</taxon>
        <taxon>Pseudomonadati</taxon>
        <taxon>Pseudomonadota</taxon>
        <taxon>Gammaproteobacteria</taxon>
        <taxon>Alteromonadales</taxon>
        <taxon>Pseudoalteromonadaceae</taxon>
        <taxon>Pseudoalteromonas</taxon>
    </lineage>
</organism>
<protein>
    <submittedName>
        <fullName evidence="1">Uncharacterized protein</fullName>
    </submittedName>
</protein>
<reference evidence="1 2" key="1">
    <citation type="submission" date="2021-03" db="EMBL/GenBank/DDBJ databases">
        <title>Complete Genome of Pseudoalteromonas viridis Strain BBR56, a new biocontrol bacterial candidate.</title>
        <authorList>
            <person name="Handayani D.P."/>
            <person name="Isnansetyo A."/>
            <person name="Istiqomah I."/>
            <person name="Jumina J."/>
        </authorList>
    </citation>
    <scope>NUCLEOTIDE SEQUENCE [LARGE SCALE GENOMIC DNA]</scope>
    <source>
        <strain evidence="1 2">BBR56</strain>
    </source>
</reference>
<accession>A0ABX7VCK5</accession>
<dbReference type="RefSeq" id="WP_209053752.1">
    <property type="nucleotide sequence ID" value="NZ_CP072426.1"/>
</dbReference>
<sequence>MKPRMFIILMCVAIGLGYWWLSDDAEPTQPGAKAKTQEPAQYEKPVLKAAIIAAQTKPDAQRERHMPVAMTEAAAQVADLYAQQLQYAPYSQPLTLADADRLTPNHFYPVTIPTQNIEEVLTLKVSQYRFVHPEPIEIVLTGSDIYGASVSVSEVESNKVLTTQSLIEQEGRYFASISAKKDFPRELQLTVRAHVRGDEIPLVAQVQYMQPSAELLNLEQARVQGSDLIVDARLKVQEAGIYRIRANLFAGDQPLSHVVARKRLSEGVQTLPFKIHQSVLPELTTGLKLTTFVVERMSGSPQEKARFGRSKVDTYSLEAVDLSDLQRQPYTPSAQEQQKLAFLKQLGKQWCNGRESAVRHG</sequence>
<name>A0ABX7VCK5_9GAMM</name>
<evidence type="ECO:0000313" key="2">
    <source>
        <dbReference type="Proteomes" id="UP000665025"/>
    </source>
</evidence>